<dbReference type="InterPro" id="IPR010773">
    <property type="entry name" value="Mycophage_PG1_Gp7"/>
</dbReference>
<gene>
    <name evidence="2" type="primary">71</name>
    <name evidence="2" type="ORF">SEA_SIXAMA_71</name>
</gene>
<accession>A0A5Q2F0G3</accession>
<dbReference type="EMBL" id="MN484601">
    <property type="protein sequence ID" value="QGF20250.1"/>
    <property type="molecule type" value="Genomic_DNA"/>
</dbReference>
<protein>
    <recommendedName>
        <fullName evidence="4">DUF1360 domain-containing protein</fullName>
    </recommendedName>
</protein>
<dbReference type="Pfam" id="PF07098">
    <property type="entry name" value="DUF1360"/>
    <property type="match status" value="1"/>
</dbReference>
<keyword evidence="1" id="KW-1133">Transmembrane helix</keyword>
<evidence type="ECO:0008006" key="4">
    <source>
        <dbReference type="Google" id="ProtNLM"/>
    </source>
</evidence>
<dbReference type="GeneID" id="77924239"/>
<dbReference type="RefSeq" id="YP_010648780.1">
    <property type="nucleotide sequence ID" value="NC_070762.1"/>
</dbReference>
<evidence type="ECO:0000313" key="2">
    <source>
        <dbReference type="EMBL" id="QGF20250.1"/>
    </source>
</evidence>
<evidence type="ECO:0000256" key="1">
    <source>
        <dbReference type="SAM" id="Phobius"/>
    </source>
</evidence>
<proteinExistence type="predicted"/>
<keyword evidence="1" id="KW-0812">Transmembrane</keyword>
<reference evidence="2 3" key="1">
    <citation type="submission" date="2019-09" db="EMBL/GenBank/DDBJ databases">
        <authorList>
            <person name="Christie C.A."/>
            <person name="Diallo A.S."/>
            <person name="Dixon Z."/>
            <person name="McIntosh P.M."/>
            <person name="Murthy K.H."/>
            <person name="Rosen M.G."/>
            <person name="Simpson L.M."/>
            <person name="Koustas K."/>
            <person name="Fogarty M.P."/>
            <person name="Molloy S.D."/>
            <person name="Garlena R.A."/>
            <person name="Russell D.A."/>
            <person name="Pope W.H."/>
            <person name="Jacobs-Sera D."/>
            <person name="Hatfull G.F."/>
        </authorList>
    </citation>
    <scope>NUCLEOTIDE SEQUENCE [LARGE SCALE GENOMIC DNA]</scope>
</reference>
<organism evidence="2 3">
    <name type="scientific">Gordonia phage Sixama</name>
    <dbReference type="NCBI Taxonomy" id="2653271"/>
    <lineage>
        <taxon>Viruses</taxon>
        <taxon>Duplodnaviria</taxon>
        <taxon>Heunggongvirae</taxon>
        <taxon>Uroviricota</taxon>
        <taxon>Caudoviricetes</taxon>
        <taxon>Sixamavirus</taxon>
        <taxon>Sixamavirus sixama</taxon>
    </lineage>
</organism>
<keyword evidence="3" id="KW-1185">Reference proteome</keyword>
<keyword evidence="1" id="KW-0472">Membrane</keyword>
<name>A0A5Q2F0G3_9CAUD</name>
<sequence>MTKAVIYALATRRLAHLIVNDKITEPARDKIMDKADNYWVTYLLTCPRCMSIWAGIVVLLLGRQSFGRFVLNTLALSGASVLVDEILEEMQPPSLMN</sequence>
<dbReference type="KEGG" id="vg:77924239"/>
<evidence type="ECO:0000313" key="3">
    <source>
        <dbReference type="Proteomes" id="UP000400849"/>
    </source>
</evidence>
<dbReference type="Proteomes" id="UP000400849">
    <property type="component" value="Segment"/>
</dbReference>
<feature type="transmembrane region" description="Helical" evidence="1">
    <location>
        <begin position="39"/>
        <end position="62"/>
    </location>
</feature>